<protein>
    <submittedName>
        <fullName evidence="9">Protein FEV (inferred by orthology to a human protein)</fullName>
    </submittedName>
</protein>
<dbReference type="Proteomes" id="UP000035680">
    <property type="component" value="Unassembled WGS sequence"/>
</dbReference>
<dbReference type="PANTHER" id="PTHR11849:SF304">
    <property type="entry name" value="DNA-BINDING PROTEIN D-ETS-3"/>
    <property type="match status" value="1"/>
</dbReference>
<evidence type="ECO:0000256" key="2">
    <source>
        <dbReference type="ARBA" id="ARBA00005562"/>
    </source>
</evidence>
<dbReference type="InterPro" id="IPR046328">
    <property type="entry name" value="ETS_fam"/>
</dbReference>
<dbReference type="GO" id="GO:0043565">
    <property type="term" value="F:sequence-specific DNA binding"/>
    <property type="evidence" value="ECO:0007669"/>
    <property type="project" value="InterPro"/>
</dbReference>
<reference evidence="8" key="1">
    <citation type="submission" date="2014-07" db="EMBL/GenBank/DDBJ databases">
        <authorList>
            <person name="Martin A.A"/>
            <person name="De Silva N."/>
        </authorList>
    </citation>
    <scope>NUCLEOTIDE SEQUENCE</scope>
</reference>
<dbReference type="PROSITE" id="PS00345">
    <property type="entry name" value="ETS_DOMAIN_1"/>
    <property type="match status" value="1"/>
</dbReference>
<dbReference type="WBParaSite" id="SVE_0781600.1">
    <property type="protein sequence ID" value="SVE_0781600.1"/>
    <property type="gene ID" value="SVE_0781600"/>
</dbReference>
<dbReference type="InterPro" id="IPR000418">
    <property type="entry name" value="Ets_dom"/>
</dbReference>
<feature type="region of interest" description="Disordered" evidence="6">
    <location>
        <begin position="418"/>
        <end position="445"/>
    </location>
</feature>
<evidence type="ECO:0000256" key="1">
    <source>
        <dbReference type="ARBA" id="ARBA00004123"/>
    </source>
</evidence>
<name>A0A0K0FG18_STRVS</name>
<dbReference type="Pfam" id="PF00178">
    <property type="entry name" value="Ets"/>
    <property type="match status" value="1"/>
</dbReference>
<dbReference type="PRINTS" id="PR00454">
    <property type="entry name" value="ETSDOMAIN"/>
</dbReference>
<comment type="subcellular location">
    <subcellularLocation>
        <location evidence="1 5">Nucleus</location>
    </subcellularLocation>
</comment>
<dbReference type="STRING" id="75913.A0A0K0FG18"/>
<keyword evidence="4 5" id="KW-0539">Nucleus</keyword>
<dbReference type="FunFam" id="1.10.10.10:FF:000039">
    <property type="entry name" value="Friend leukemia integration 1 transcription factor"/>
    <property type="match status" value="1"/>
</dbReference>
<dbReference type="PROSITE" id="PS00346">
    <property type="entry name" value="ETS_DOMAIN_2"/>
    <property type="match status" value="1"/>
</dbReference>
<evidence type="ECO:0000313" key="9">
    <source>
        <dbReference type="WBParaSite" id="SVE_0781600.1"/>
    </source>
</evidence>
<dbReference type="PANTHER" id="PTHR11849">
    <property type="entry name" value="ETS"/>
    <property type="match status" value="1"/>
</dbReference>
<accession>A0A0K0FG18</accession>
<keyword evidence="8" id="KW-1185">Reference proteome</keyword>
<dbReference type="GO" id="GO:0005634">
    <property type="term" value="C:nucleus"/>
    <property type="evidence" value="ECO:0007669"/>
    <property type="project" value="UniProtKB-SubCell"/>
</dbReference>
<evidence type="ECO:0000256" key="3">
    <source>
        <dbReference type="ARBA" id="ARBA00023125"/>
    </source>
</evidence>
<keyword evidence="3 5" id="KW-0238">DNA-binding</keyword>
<proteinExistence type="inferred from homology"/>
<evidence type="ECO:0000256" key="6">
    <source>
        <dbReference type="SAM" id="MobiDB-lite"/>
    </source>
</evidence>
<dbReference type="SUPFAM" id="SSF46785">
    <property type="entry name" value="Winged helix' DNA-binding domain"/>
    <property type="match status" value="1"/>
</dbReference>
<dbReference type="AlphaFoldDB" id="A0A0K0FG18"/>
<evidence type="ECO:0000256" key="4">
    <source>
        <dbReference type="ARBA" id="ARBA00023242"/>
    </source>
</evidence>
<evidence type="ECO:0000256" key="5">
    <source>
        <dbReference type="RuleBase" id="RU004019"/>
    </source>
</evidence>
<dbReference type="Gene3D" id="1.10.10.10">
    <property type="entry name" value="Winged helix-like DNA-binding domain superfamily/Winged helix DNA-binding domain"/>
    <property type="match status" value="1"/>
</dbReference>
<dbReference type="GO" id="GO:0030154">
    <property type="term" value="P:cell differentiation"/>
    <property type="evidence" value="ECO:0007669"/>
    <property type="project" value="TreeGrafter"/>
</dbReference>
<evidence type="ECO:0000313" key="8">
    <source>
        <dbReference type="Proteomes" id="UP000035680"/>
    </source>
</evidence>
<dbReference type="InterPro" id="IPR036388">
    <property type="entry name" value="WH-like_DNA-bd_sf"/>
</dbReference>
<dbReference type="SMART" id="SM00413">
    <property type="entry name" value="ETS"/>
    <property type="match status" value="1"/>
</dbReference>
<dbReference type="GO" id="GO:0000981">
    <property type="term" value="F:DNA-binding transcription factor activity, RNA polymerase II-specific"/>
    <property type="evidence" value="ECO:0007669"/>
    <property type="project" value="TreeGrafter"/>
</dbReference>
<dbReference type="InterPro" id="IPR036390">
    <property type="entry name" value="WH_DNA-bd_sf"/>
</dbReference>
<dbReference type="PROSITE" id="PS50061">
    <property type="entry name" value="ETS_DOMAIN_3"/>
    <property type="match status" value="1"/>
</dbReference>
<feature type="compositionally biased region" description="Basic residues" evidence="6">
    <location>
        <begin position="423"/>
        <end position="437"/>
    </location>
</feature>
<organism evidence="8 9">
    <name type="scientific">Strongyloides venezuelensis</name>
    <name type="common">Threadworm</name>
    <dbReference type="NCBI Taxonomy" id="75913"/>
    <lineage>
        <taxon>Eukaryota</taxon>
        <taxon>Metazoa</taxon>
        <taxon>Ecdysozoa</taxon>
        <taxon>Nematoda</taxon>
        <taxon>Chromadorea</taxon>
        <taxon>Rhabditida</taxon>
        <taxon>Tylenchina</taxon>
        <taxon>Panagrolaimomorpha</taxon>
        <taxon>Strongyloidoidea</taxon>
        <taxon>Strongyloididae</taxon>
        <taxon>Strongyloides</taxon>
    </lineage>
</organism>
<evidence type="ECO:0000259" key="7">
    <source>
        <dbReference type="PROSITE" id="PS50061"/>
    </source>
</evidence>
<feature type="domain" description="ETS" evidence="7">
    <location>
        <begin position="110"/>
        <end position="191"/>
    </location>
</feature>
<reference evidence="9" key="2">
    <citation type="submission" date="2015-08" db="UniProtKB">
        <authorList>
            <consortium name="WormBaseParasite"/>
        </authorList>
    </citation>
    <scope>IDENTIFICATION</scope>
</reference>
<sequence>MNLEPNSFIGEIKNEVVNISPQPSFYPFVSSIQQSSPSNLITSPTQPPESFLTCRTSLQRFCNKRTSHFGRNRHPIINNPFNHVDLTRYPVEVYNRLLTSCLQMTVGGQVQLWQFILELLGNSHLFSYCISWDGGHGEFKLHDPDEVARKWGERKGKPNMNYDKLSRALRYYYDKSIMAKVHGKRYCYKFNFPGLISACQCNPNFAGNMNPVTQAEAMLQRYTSGLPTNDIVIPSMTTNNLTQNLTSYHNPSSYQDLLSRSFISNTFSPNPLPTNEQLAGISATFPQYSPSFVGSSNTTNVLRDKDSIKAYWAPHPKGDQKRKGYLGNHNNRFNSSLTGEASNIAHNITQLNSFNHPYGMYPNSPPYINRPYQMVPSNPVLASQTQLSTQLPFDFRRQYMENIPFPMNVNITLQHRQSNSNQHLRHQQHVHSHHRHNLASNIHGG</sequence>
<comment type="similarity">
    <text evidence="2 5">Belongs to the ETS family.</text>
</comment>